<dbReference type="Gene3D" id="1.10.150.240">
    <property type="entry name" value="Putative phosphatase, domain 2"/>
    <property type="match status" value="1"/>
</dbReference>
<proteinExistence type="predicted"/>
<evidence type="ECO:0000313" key="2">
    <source>
        <dbReference type="Proteomes" id="UP000003730"/>
    </source>
</evidence>
<keyword evidence="2" id="KW-1185">Reference proteome</keyword>
<dbReference type="eggNOG" id="COG1011">
    <property type="taxonomic scope" value="Bacteria"/>
</dbReference>
<protein>
    <submittedName>
        <fullName evidence="1">HAD family phosphatase</fullName>
    </submittedName>
</protein>
<dbReference type="SFLD" id="SFLDG01129">
    <property type="entry name" value="C1.5:_HAD__Beta-PGM__Phosphata"/>
    <property type="match status" value="1"/>
</dbReference>
<comment type="caution">
    <text evidence="1">The sequence shown here is derived from an EMBL/GenBank/DDBJ whole genome shotgun (WGS) entry which is preliminary data.</text>
</comment>
<dbReference type="CDD" id="cd02603">
    <property type="entry name" value="HAD_sEH-N_like"/>
    <property type="match status" value="1"/>
</dbReference>
<accession>G2EGN4</accession>
<dbReference type="Gene3D" id="3.40.50.1000">
    <property type="entry name" value="HAD superfamily/HAD-like"/>
    <property type="match status" value="1"/>
</dbReference>
<dbReference type="AlphaFoldDB" id="G2EGN4"/>
<evidence type="ECO:0000313" key="1">
    <source>
        <dbReference type="EMBL" id="EGV42376.1"/>
    </source>
</evidence>
<dbReference type="SUPFAM" id="SSF56784">
    <property type="entry name" value="HAD-like"/>
    <property type="match status" value="1"/>
</dbReference>
<dbReference type="PRINTS" id="PR00413">
    <property type="entry name" value="HADHALOGNASE"/>
</dbReference>
<dbReference type="InterPro" id="IPR023198">
    <property type="entry name" value="PGP-like_dom2"/>
</dbReference>
<dbReference type="PANTHER" id="PTHR43611:SF3">
    <property type="entry name" value="FLAVIN MONONUCLEOTIDE HYDROLASE 1, CHLOROPLATIC"/>
    <property type="match status" value="1"/>
</dbReference>
<name>G2EGN4_9FLAO</name>
<dbReference type="PANTHER" id="PTHR43611">
    <property type="entry name" value="ALPHA-D-GLUCOSE 1-PHOSPHATE PHOSPHATASE"/>
    <property type="match status" value="1"/>
</dbReference>
<organism evidence="1 2">
    <name type="scientific">Bizionia argentinensis JUB59</name>
    <dbReference type="NCBI Taxonomy" id="1046627"/>
    <lineage>
        <taxon>Bacteria</taxon>
        <taxon>Pseudomonadati</taxon>
        <taxon>Bacteroidota</taxon>
        <taxon>Flavobacteriia</taxon>
        <taxon>Flavobacteriales</taxon>
        <taxon>Flavobacteriaceae</taxon>
        <taxon>Bizionia</taxon>
    </lineage>
</organism>
<reference evidence="1 2" key="1">
    <citation type="journal article" date="2008" name="Int. J. Syst. Evol. Microbiol.">
        <title>Bizionia argentinensis sp. nov., isolated from surface marine water in Antarctica.</title>
        <authorList>
            <person name="Bercovich A."/>
            <person name="Vazquez S.C."/>
            <person name="Yankilevich P."/>
            <person name="Coria S.H."/>
            <person name="Foti M."/>
            <person name="Hernandez E."/>
            <person name="Vidal A."/>
            <person name="Ruberto L."/>
            <person name="Melo C."/>
            <person name="Marenssi S."/>
            <person name="Criscuolo M."/>
            <person name="Memoli M."/>
            <person name="Arguelles M."/>
            <person name="Mac Cormack W.P."/>
        </authorList>
    </citation>
    <scope>NUCLEOTIDE SEQUENCE [LARGE SCALE GENOMIC DNA]</scope>
    <source>
        <strain evidence="1 2">JUB59</strain>
    </source>
</reference>
<dbReference type="SFLD" id="SFLDS00003">
    <property type="entry name" value="Haloacid_Dehalogenase"/>
    <property type="match status" value="1"/>
</dbReference>
<dbReference type="STRING" id="1046627.BZARG_2292"/>
<dbReference type="EMBL" id="AFXZ01000061">
    <property type="protein sequence ID" value="EGV42376.1"/>
    <property type="molecule type" value="Genomic_DNA"/>
</dbReference>
<dbReference type="RefSeq" id="WP_008639215.1">
    <property type="nucleotide sequence ID" value="NZ_AFXZ01000061.1"/>
</dbReference>
<dbReference type="OrthoDB" id="9797415at2"/>
<gene>
    <name evidence="1" type="ORF">BZARG_2292</name>
</gene>
<dbReference type="Proteomes" id="UP000003730">
    <property type="component" value="Unassembled WGS sequence"/>
</dbReference>
<dbReference type="InterPro" id="IPR006439">
    <property type="entry name" value="HAD-SF_hydro_IA"/>
</dbReference>
<sequence length="203" mass="23817">MIKTLIFDFGDVFINLDKIGAMQNALNLFKTSELSPEIISCNQAYEQGHVSSKEFIAFYKKQLPDLSENEILDSWNFLLRDFPIHRLEFLKQLASEKKYQLILLSNTNAAHIKWVQEEVPFYEEFKAQFNAFYLSHEIQLRKPNHSIYQFVLDENNLDPKACLFIDDTEENIIAASQLGIHTWHINPEKDDIVNLFNVKKELF</sequence>
<dbReference type="NCBIfam" id="TIGR01509">
    <property type="entry name" value="HAD-SF-IA-v3"/>
    <property type="match status" value="1"/>
</dbReference>
<dbReference type="Pfam" id="PF00702">
    <property type="entry name" value="Hydrolase"/>
    <property type="match status" value="1"/>
</dbReference>
<dbReference type="InterPro" id="IPR023214">
    <property type="entry name" value="HAD_sf"/>
</dbReference>
<dbReference type="InterPro" id="IPR036412">
    <property type="entry name" value="HAD-like_sf"/>
</dbReference>